<dbReference type="PANTHER" id="PTHR12236:SF76">
    <property type="entry name" value="ADULT-SPECIFIC CUTICULAR PROTEIN ACP-20-LIKE PROTEIN"/>
    <property type="match status" value="1"/>
</dbReference>
<protein>
    <submittedName>
        <fullName evidence="5">Uncharacterized protein</fullName>
    </submittedName>
</protein>
<keyword evidence="4" id="KW-0732">Signal</keyword>
<evidence type="ECO:0000256" key="2">
    <source>
        <dbReference type="PROSITE-ProRule" id="PRU00497"/>
    </source>
</evidence>
<evidence type="ECO:0000256" key="1">
    <source>
        <dbReference type="ARBA" id="ARBA00022460"/>
    </source>
</evidence>
<sequence>MFQFVSCFALVAIATAAYVPSGHFSSKYATRKVFPHVAEDEPKAAPMEHHHAHHHHEEQDHFVDYYAPINYKFEYGVKDPHTGDHKTHWEERDGDVVKGAYTVLDADGSSRLVEYTADPHHGFNAVVKKIEHSHIPKKEHHVTPAHEESQEEHHHHQADEQVSHKHQHHYHYQAPEHHGYGHGKGY</sequence>
<proteinExistence type="predicted"/>
<dbReference type="InterPro" id="IPR051217">
    <property type="entry name" value="Insect_Cuticle_Struc_Prot"/>
</dbReference>
<dbReference type="Pfam" id="PF00379">
    <property type="entry name" value="Chitin_bind_4"/>
    <property type="match status" value="1"/>
</dbReference>
<dbReference type="InterPro" id="IPR031311">
    <property type="entry name" value="CHIT_BIND_RR_consensus"/>
</dbReference>
<feature type="signal peptide" evidence="4">
    <location>
        <begin position="1"/>
        <end position="16"/>
    </location>
</feature>
<dbReference type="PROSITE" id="PS00233">
    <property type="entry name" value="CHIT_BIND_RR_1"/>
    <property type="match status" value="1"/>
</dbReference>
<keyword evidence="1 2" id="KW-0193">Cuticle</keyword>
<evidence type="ECO:0000256" key="4">
    <source>
        <dbReference type="SAM" id="SignalP"/>
    </source>
</evidence>
<name>A0A182RUI0_ANOFN</name>
<accession>A0A182RUI0</accession>
<dbReference type="VEuPathDB" id="VectorBase:AFUN2_009261"/>
<dbReference type="PANTHER" id="PTHR12236">
    <property type="entry name" value="STRUCTURAL CONTITUENT OF CUTICLE"/>
    <property type="match status" value="1"/>
</dbReference>
<dbReference type="GO" id="GO:0005615">
    <property type="term" value="C:extracellular space"/>
    <property type="evidence" value="ECO:0007669"/>
    <property type="project" value="TreeGrafter"/>
</dbReference>
<reference evidence="5" key="1">
    <citation type="submission" date="2020-05" db="UniProtKB">
        <authorList>
            <consortium name="EnsemblMetazoa"/>
        </authorList>
    </citation>
    <scope>IDENTIFICATION</scope>
    <source>
        <strain evidence="5">FUMOZ</strain>
    </source>
</reference>
<dbReference type="STRING" id="62324.A0A182RUI0"/>
<dbReference type="GeneID" id="125768927"/>
<dbReference type="RefSeq" id="XP_049293221.1">
    <property type="nucleotide sequence ID" value="XM_049437264.1"/>
</dbReference>
<evidence type="ECO:0000313" key="5">
    <source>
        <dbReference type="EnsemblMetazoa" id="AFUN009938-PA"/>
    </source>
</evidence>
<dbReference type="PRINTS" id="PR00947">
    <property type="entry name" value="CUTICLE"/>
</dbReference>
<dbReference type="InterPro" id="IPR000618">
    <property type="entry name" value="Insect_cuticle"/>
</dbReference>
<dbReference type="GO" id="GO:0042302">
    <property type="term" value="F:structural constituent of cuticle"/>
    <property type="evidence" value="ECO:0007669"/>
    <property type="project" value="UniProtKB-UniRule"/>
</dbReference>
<feature type="region of interest" description="Disordered" evidence="3">
    <location>
        <begin position="135"/>
        <end position="186"/>
    </location>
</feature>
<dbReference type="KEGG" id="afun:125768927"/>
<dbReference type="VEuPathDB" id="VectorBase:AFUN009938"/>
<dbReference type="PROSITE" id="PS51155">
    <property type="entry name" value="CHIT_BIND_RR_2"/>
    <property type="match status" value="1"/>
</dbReference>
<feature type="chain" id="PRO_5008135048" evidence="4">
    <location>
        <begin position="17"/>
        <end position="186"/>
    </location>
</feature>
<organism evidence="5">
    <name type="scientific">Anopheles funestus</name>
    <name type="common">African malaria mosquito</name>
    <dbReference type="NCBI Taxonomy" id="62324"/>
    <lineage>
        <taxon>Eukaryota</taxon>
        <taxon>Metazoa</taxon>
        <taxon>Ecdysozoa</taxon>
        <taxon>Arthropoda</taxon>
        <taxon>Hexapoda</taxon>
        <taxon>Insecta</taxon>
        <taxon>Pterygota</taxon>
        <taxon>Neoptera</taxon>
        <taxon>Endopterygota</taxon>
        <taxon>Diptera</taxon>
        <taxon>Nematocera</taxon>
        <taxon>Culicoidea</taxon>
        <taxon>Culicidae</taxon>
        <taxon>Anophelinae</taxon>
        <taxon>Anopheles</taxon>
    </lineage>
</organism>
<dbReference type="GO" id="GO:0031012">
    <property type="term" value="C:extracellular matrix"/>
    <property type="evidence" value="ECO:0007669"/>
    <property type="project" value="TreeGrafter"/>
</dbReference>
<dbReference type="OrthoDB" id="6382835at2759"/>
<dbReference type="EnsemblMetazoa" id="AFUN009938-RA">
    <property type="protein sequence ID" value="AFUN009938-PA"/>
    <property type="gene ID" value="AFUN009938"/>
</dbReference>
<feature type="compositionally biased region" description="Basic and acidic residues" evidence="3">
    <location>
        <begin position="135"/>
        <end position="163"/>
    </location>
</feature>
<dbReference type="AlphaFoldDB" id="A0A182RUI0"/>
<evidence type="ECO:0000256" key="3">
    <source>
        <dbReference type="SAM" id="MobiDB-lite"/>
    </source>
</evidence>